<evidence type="ECO:0000313" key="2">
    <source>
        <dbReference type="EMBL" id="MBP2170478.1"/>
    </source>
</evidence>
<dbReference type="RefSeq" id="WP_017799121.1">
    <property type="nucleotide sequence ID" value="NZ_JAGGMQ010000001.1"/>
</dbReference>
<sequence>MKNWRFWLLTLGFDAYWALAVGLRERGELAAAAIALLALWLSPHGSRWSLLALAMIGIALDSLWLALDLLHFSGSQWLPLWMLSLWLTFACWWRTLIATLKLPLSWLIALGAIGGPLSYLTGAQLGAMQLQHSAALVYPLLGCGWAFYLPVTRRILRNT</sequence>
<accession>A0ABS4PCW8</accession>
<protein>
    <recommendedName>
        <fullName evidence="4">DUF2878 domain-containing protein</fullName>
    </recommendedName>
</protein>
<evidence type="ECO:0000313" key="3">
    <source>
        <dbReference type="Proteomes" id="UP001195624"/>
    </source>
</evidence>
<feature type="transmembrane region" description="Helical" evidence="1">
    <location>
        <begin position="104"/>
        <end position="121"/>
    </location>
</feature>
<dbReference type="Proteomes" id="UP001195624">
    <property type="component" value="Unassembled WGS sequence"/>
</dbReference>
<dbReference type="EMBL" id="JAGGMQ010000001">
    <property type="protein sequence ID" value="MBP2170478.1"/>
    <property type="molecule type" value="Genomic_DNA"/>
</dbReference>
<dbReference type="InterPro" id="IPR021306">
    <property type="entry name" value="DUF2878"/>
</dbReference>
<keyword evidence="3" id="KW-1185">Reference proteome</keyword>
<reference evidence="2 3" key="1">
    <citation type="submission" date="2021-03" db="EMBL/GenBank/DDBJ databases">
        <authorList>
            <person name="D'Agostino P."/>
            <person name="Huntemann M."/>
            <person name="Clum A."/>
            <person name="Spunde A."/>
            <person name="Palaniappan K."/>
            <person name="Ritter S."/>
            <person name="Mikhailova N."/>
            <person name="Chen I.-M."/>
            <person name="Stamatis D."/>
            <person name="Reddy T."/>
            <person name="O'Malley R."/>
            <person name="Daum C."/>
            <person name="Shapiro N."/>
            <person name="Ivanova N."/>
            <person name="Kyrpides N."/>
            <person name="Woyke T."/>
        </authorList>
    </citation>
    <scope>NUCLEOTIDE SEQUENCE [LARGE SCALE GENOMIC DNA]</scope>
    <source>
        <strain evidence="2 3">WS4403</strain>
    </source>
</reference>
<dbReference type="Pfam" id="PF11086">
    <property type="entry name" value="DUF2878"/>
    <property type="match status" value="1"/>
</dbReference>
<gene>
    <name evidence="2" type="ORF">J2125_003670</name>
</gene>
<name>A0ABS4PCW8_9GAMM</name>
<keyword evidence="1" id="KW-1133">Transmembrane helix</keyword>
<keyword evidence="1" id="KW-0812">Transmembrane</keyword>
<comment type="caution">
    <text evidence="2">The sequence shown here is derived from an EMBL/GenBank/DDBJ whole genome shotgun (WGS) entry which is preliminary data.</text>
</comment>
<evidence type="ECO:0008006" key="4">
    <source>
        <dbReference type="Google" id="ProtNLM"/>
    </source>
</evidence>
<feature type="transmembrane region" description="Helical" evidence="1">
    <location>
        <begin position="48"/>
        <end position="67"/>
    </location>
</feature>
<reference evidence="3" key="2">
    <citation type="submission" date="2023-07" db="EMBL/GenBank/DDBJ databases">
        <title>Genome mining of underrepresented organisms for secondary metabolites.</title>
        <authorList>
            <person name="D'Agostino P.M."/>
        </authorList>
    </citation>
    <scope>NUCLEOTIDE SEQUENCE [LARGE SCALE GENOMIC DNA]</scope>
    <source>
        <strain evidence="3">WS4403</strain>
    </source>
</reference>
<feature type="transmembrane region" description="Helical" evidence="1">
    <location>
        <begin position="79"/>
        <end position="97"/>
    </location>
</feature>
<evidence type="ECO:0000256" key="1">
    <source>
        <dbReference type="SAM" id="Phobius"/>
    </source>
</evidence>
<organism evidence="2 3">
    <name type="scientific">Winslowiella toletana</name>
    <dbReference type="NCBI Taxonomy" id="92490"/>
    <lineage>
        <taxon>Bacteria</taxon>
        <taxon>Pseudomonadati</taxon>
        <taxon>Pseudomonadota</taxon>
        <taxon>Gammaproteobacteria</taxon>
        <taxon>Enterobacterales</taxon>
        <taxon>Erwiniaceae</taxon>
        <taxon>Winslowiella</taxon>
    </lineage>
</organism>
<feature type="transmembrane region" description="Helical" evidence="1">
    <location>
        <begin position="133"/>
        <end position="151"/>
    </location>
</feature>
<proteinExistence type="predicted"/>
<keyword evidence="1" id="KW-0472">Membrane</keyword>